<feature type="region of interest" description="Disordered" evidence="1">
    <location>
        <begin position="36"/>
        <end position="113"/>
    </location>
</feature>
<dbReference type="OrthoDB" id="3363891at2759"/>
<feature type="region of interest" description="Disordered" evidence="1">
    <location>
        <begin position="560"/>
        <end position="591"/>
    </location>
</feature>
<keyword evidence="3" id="KW-1185">Reference proteome</keyword>
<feature type="compositionally biased region" description="Polar residues" evidence="1">
    <location>
        <begin position="465"/>
        <end position="481"/>
    </location>
</feature>
<feature type="compositionally biased region" description="Polar residues" evidence="1">
    <location>
        <begin position="672"/>
        <end position="688"/>
    </location>
</feature>
<feature type="compositionally biased region" description="Polar residues" evidence="1">
    <location>
        <begin position="40"/>
        <end position="65"/>
    </location>
</feature>
<feature type="compositionally biased region" description="Polar residues" evidence="1">
    <location>
        <begin position="170"/>
        <end position="179"/>
    </location>
</feature>
<accession>A0A0C9WDR2</accession>
<feature type="region of interest" description="Disordered" evidence="1">
    <location>
        <begin position="241"/>
        <end position="273"/>
    </location>
</feature>
<dbReference type="Proteomes" id="UP000053820">
    <property type="component" value="Unassembled WGS sequence"/>
</dbReference>
<feature type="region of interest" description="Disordered" evidence="1">
    <location>
        <begin position="634"/>
        <end position="707"/>
    </location>
</feature>
<dbReference type="EMBL" id="KN839854">
    <property type="protein sequence ID" value="KIJ62677.1"/>
    <property type="molecule type" value="Genomic_DNA"/>
</dbReference>
<evidence type="ECO:0000256" key="1">
    <source>
        <dbReference type="SAM" id="MobiDB-lite"/>
    </source>
</evidence>
<dbReference type="HOGENOM" id="CLU_023533_0_0_1"/>
<feature type="compositionally biased region" description="Low complexity" evidence="1">
    <location>
        <begin position="143"/>
        <end position="155"/>
    </location>
</feature>
<organism evidence="2 3">
    <name type="scientific">Hydnomerulius pinastri MD-312</name>
    <dbReference type="NCBI Taxonomy" id="994086"/>
    <lineage>
        <taxon>Eukaryota</taxon>
        <taxon>Fungi</taxon>
        <taxon>Dikarya</taxon>
        <taxon>Basidiomycota</taxon>
        <taxon>Agaricomycotina</taxon>
        <taxon>Agaricomycetes</taxon>
        <taxon>Agaricomycetidae</taxon>
        <taxon>Boletales</taxon>
        <taxon>Boletales incertae sedis</taxon>
        <taxon>Leucogyrophana</taxon>
    </lineage>
</organism>
<protein>
    <submittedName>
        <fullName evidence="2">Uncharacterized protein</fullName>
    </submittedName>
</protein>
<reference evidence="2 3" key="1">
    <citation type="submission" date="2014-04" db="EMBL/GenBank/DDBJ databases">
        <title>Evolutionary Origins and Diversification of the Mycorrhizal Mutualists.</title>
        <authorList>
            <consortium name="DOE Joint Genome Institute"/>
            <consortium name="Mycorrhizal Genomics Consortium"/>
            <person name="Kohler A."/>
            <person name="Kuo A."/>
            <person name="Nagy L.G."/>
            <person name="Floudas D."/>
            <person name="Copeland A."/>
            <person name="Barry K.W."/>
            <person name="Cichocki N."/>
            <person name="Veneault-Fourrey C."/>
            <person name="LaButti K."/>
            <person name="Lindquist E.A."/>
            <person name="Lipzen A."/>
            <person name="Lundell T."/>
            <person name="Morin E."/>
            <person name="Murat C."/>
            <person name="Riley R."/>
            <person name="Ohm R."/>
            <person name="Sun H."/>
            <person name="Tunlid A."/>
            <person name="Henrissat B."/>
            <person name="Grigoriev I.V."/>
            <person name="Hibbett D.S."/>
            <person name="Martin F."/>
        </authorList>
    </citation>
    <scope>NUCLEOTIDE SEQUENCE [LARGE SCALE GENOMIC DNA]</scope>
    <source>
        <strain evidence="2 3">MD-312</strain>
    </source>
</reference>
<dbReference type="AlphaFoldDB" id="A0A0C9WDR2"/>
<evidence type="ECO:0000313" key="3">
    <source>
        <dbReference type="Proteomes" id="UP000053820"/>
    </source>
</evidence>
<gene>
    <name evidence="2" type="ORF">HYDPIDRAFT_176469</name>
</gene>
<name>A0A0C9WDR2_9AGAM</name>
<proteinExistence type="predicted"/>
<feature type="compositionally biased region" description="Polar residues" evidence="1">
    <location>
        <begin position="412"/>
        <end position="426"/>
    </location>
</feature>
<feature type="region of interest" description="Disordered" evidence="1">
    <location>
        <begin position="403"/>
        <end position="535"/>
    </location>
</feature>
<feature type="compositionally biased region" description="Polar residues" evidence="1">
    <location>
        <begin position="98"/>
        <end position="113"/>
    </location>
</feature>
<feature type="compositionally biased region" description="Low complexity" evidence="1">
    <location>
        <begin position="241"/>
        <end position="252"/>
    </location>
</feature>
<feature type="region of interest" description="Disordered" evidence="1">
    <location>
        <begin position="130"/>
        <end position="206"/>
    </location>
</feature>
<evidence type="ECO:0000313" key="2">
    <source>
        <dbReference type="EMBL" id="KIJ62677.1"/>
    </source>
</evidence>
<feature type="compositionally biased region" description="Polar residues" evidence="1">
    <location>
        <begin position="188"/>
        <end position="201"/>
    </location>
</feature>
<sequence>MALTASAQSVLPTWDDTIVPTLRKRLESESRILAKRMSVASISSVDDSPRSNAPSNSGHPSRDTPSSPPYAAEPRKSSAIPRPSLQQPRVHPDGRSDVSVNYTRVNGASSSSALPFKRARTYSQPYAYDASTPNGYANGNHLPTPDSSRPTSPRMSDVKPTRIPVVARGRTTSTSSHAQSIAPRTESRNGILSQPYQTPTPDASPDLWVVKENVPPTTTTPPIASIRHQPSNIMNEPAPFATSSITSSTRSARGQELPYQAPPRPSNESEERPFEHWYRGDVHRNGGVGELRVAKHMEMLQIANYGHSIRKPVRAQTRDVPSHIDYSRRRKRADSVGVGTRESLYLDDDPAKDVDMVLDESPPTDIEGDQDTDPETFYDAYAGMDADETIHASFSASTPGLPLASVADSRSETPTNAHRVTRNDATPTRIPVVRAVSEPLGNGTPLGPPRTSADSMMPTPPGSGSRPQTGSRTTSPTSDQSQTKRRAKSPAAASPVSTPKKAKTKVKTPPPASRKEDVRGSVAAYPTPEGDAMDAIPTWTQPVQKSGNWDEVVLPVVARKKGLDGQYEQADGSPRPKPPEEALIKPAPGTFGYDYTKYRAPHAGEEIPMDEFGQLPKRPSPILENGRAELSEDDLLPEPIPLPIEPEQPIWPDGRRTVPRPPASPAPFSQYRHGQTPTMVPTINVTRPSSELEQRPEGEEEEASGGCCKCVIM</sequence>